<name>A0A0X2NMD5_9CORY</name>
<reference evidence="5" key="1">
    <citation type="submission" date="2015-11" db="EMBL/GenBank/DDBJ databases">
        <authorList>
            <person name="Dugat-Bony E."/>
        </authorList>
    </citation>
    <scope>NUCLEOTIDE SEQUENCE [LARGE SCALE GENOMIC DNA]</scope>
    <source>
        <strain evidence="5">Mu292</strain>
    </source>
</reference>
<feature type="binding site" evidence="2">
    <location>
        <begin position="268"/>
        <end position="269"/>
    </location>
    <ligand>
        <name>ATP</name>
        <dbReference type="ChEBI" id="CHEBI:30616"/>
    </ligand>
</feature>
<proteinExistence type="predicted"/>
<sequence length="412" mass="45850">MSYRTLKSIFHQKSLSAADAEEAVRRSSPAAVHWDFQIGEVTMFCLLTPDTVVLIERIMVLENRARGLWDSLSGAVRSHYLRSMIIEEIHATNEIESVYSTRQEIAEVLDAVKGVAPSERHRFREMARLYQALGDGEVAAPESLDDIRTVYDEVTDGEITGADVPDGVRFRTGTVRITDGQKIVHEGAPSEERIEAGLEEMLRQSADETIPSLVRAVAAHFIFESTHPFYDGNGRTGRYLLALDLSRSLSPVAWLSLSATIADNKSRYYKAFQNAELSLNRGDATIFVTEMLGIIAEAEGRLCSDLELRHRQISRVFARMTILEEEAESPLTRVVKGALEILGIIGQASLFGVGGEVELDVIARSIGRTKQYVRPRTVDLVDRGLVEETSGKPLRFRLTEQGRELLGLSDEE</sequence>
<evidence type="ECO:0000313" key="5">
    <source>
        <dbReference type="Proteomes" id="UP000182498"/>
    </source>
</evidence>
<dbReference type="Proteomes" id="UP000182498">
    <property type="component" value="Unassembled WGS sequence"/>
</dbReference>
<organism evidence="4 5">
    <name type="scientific">Corynebacterium variabile</name>
    <dbReference type="NCBI Taxonomy" id="1727"/>
    <lineage>
        <taxon>Bacteria</taxon>
        <taxon>Bacillati</taxon>
        <taxon>Actinomycetota</taxon>
        <taxon>Actinomycetes</taxon>
        <taxon>Mycobacteriales</taxon>
        <taxon>Corynebacteriaceae</taxon>
        <taxon>Corynebacterium</taxon>
    </lineage>
</organism>
<keyword evidence="5" id="KW-1185">Reference proteome</keyword>
<keyword evidence="2" id="KW-0067">ATP-binding</keyword>
<dbReference type="RefSeq" id="WP_014011391.1">
    <property type="nucleotide sequence ID" value="NZ_FAUH01000013.1"/>
</dbReference>
<dbReference type="Pfam" id="PF02661">
    <property type="entry name" value="Fic"/>
    <property type="match status" value="1"/>
</dbReference>
<feature type="binding site" evidence="2">
    <location>
        <position position="280"/>
    </location>
    <ligand>
        <name>ATP</name>
        <dbReference type="ChEBI" id="CHEBI:30616"/>
    </ligand>
</feature>
<feature type="domain" description="Fido" evidence="3">
    <location>
        <begin position="142"/>
        <end position="290"/>
    </location>
</feature>
<evidence type="ECO:0000313" key="4">
    <source>
        <dbReference type="EMBL" id="CUU66634.1"/>
    </source>
</evidence>
<dbReference type="EMBL" id="FAUH01000013">
    <property type="protein sequence ID" value="CUU66634.1"/>
    <property type="molecule type" value="Genomic_DNA"/>
</dbReference>
<dbReference type="AlphaFoldDB" id="A0A0X2NMD5"/>
<gene>
    <name evidence="4" type="ORF">CVAR292_01981</name>
</gene>
<evidence type="ECO:0000256" key="1">
    <source>
        <dbReference type="PIRSR" id="PIRSR640198-1"/>
    </source>
</evidence>
<evidence type="ECO:0000259" key="3">
    <source>
        <dbReference type="PROSITE" id="PS51459"/>
    </source>
</evidence>
<dbReference type="SUPFAM" id="SSF140931">
    <property type="entry name" value="Fic-like"/>
    <property type="match status" value="1"/>
</dbReference>
<evidence type="ECO:0000256" key="2">
    <source>
        <dbReference type="PIRSR" id="PIRSR640198-2"/>
    </source>
</evidence>
<keyword evidence="2" id="KW-0547">Nucleotide-binding</keyword>
<dbReference type="InterPro" id="IPR036597">
    <property type="entry name" value="Fido-like_dom_sf"/>
</dbReference>
<feature type="binding site" evidence="2">
    <location>
        <begin position="231"/>
        <end position="238"/>
    </location>
    <ligand>
        <name>ATP</name>
        <dbReference type="ChEBI" id="CHEBI:30616"/>
    </ligand>
</feature>
<dbReference type="InterPro" id="IPR003812">
    <property type="entry name" value="Fido"/>
</dbReference>
<protein>
    <submittedName>
        <fullName evidence="4">Uncharacterized conserved protein</fullName>
    </submittedName>
</protein>
<dbReference type="PANTHER" id="PTHR13504:SF40">
    <property type="entry name" value="FIDO DOMAIN-CONTAINING PROTEIN"/>
    <property type="match status" value="1"/>
</dbReference>
<accession>A0A0X2NMD5</accession>
<dbReference type="GO" id="GO:0005524">
    <property type="term" value="F:ATP binding"/>
    <property type="evidence" value="ECO:0007669"/>
    <property type="project" value="UniProtKB-KW"/>
</dbReference>
<dbReference type="PROSITE" id="PS51459">
    <property type="entry name" value="FIDO"/>
    <property type="match status" value="1"/>
</dbReference>
<dbReference type="OMA" id="SAIMSHF"/>
<dbReference type="InterPro" id="IPR040198">
    <property type="entry name" value="Fido_containing"/>
</dbReference>
<dbReference type="OrthoDB" id="9813719at2"/>
<feature type="active site" evidence="1">
    <location>
        <position position="227"/>
    </location>
</feature>
<dbReference type="PANTHER" id="PTHR13504">
    <property type="entry name" value="FIDO DOMAIN-CONTAINING PROTEIN DDB_G0283145"/>
    <property type="match status" value="1"/>
</dbReference>
<dbReference type="Gene3D" id="1.10.3290.10">
    <property type="entry name" value="Fido-like domain"/>
    <property type="match status" value="1"/>
</dbReference>